<feature type="transmembrane region" description="Helical" evidence="9">
    <location>
        <begin position="482"/>
        <end position="505"/>
    </location>
</feature>
<keyword evidence="5 9" id="KW-1133">Transmembrane helix</keyword>
<feature type="transmembrane region" description="Helical" evidence="9">
    <location>
        <begin position="299"/>
        <end position="318"/>
    </location>
</feature>
<keyword evidence="4 7" id="KW-0812">Transmembrane</keyword>
<evidence type="ECO:0000256" key="2">
    <source>
        <dbReference type="ARBA" id="ARBA00005346"/>
    </source>
</evidence>
<feature type="transmembrane region" description="Helical" evidence="9">
    <location>
        <begin position="135"/>
        <end position="152"/>
    </location>
</feature>
<feature type="compositionally biased region" description="Basic and acidic residues" evidence="8">
    <location>
        <begin position="439"/>
        <end position="466"/>
    </location>
</feature>
<dbReference type="RefSeq" id="WP_279333405.1">
    <property type="nucleotide sequence ID" value="NZ_CP121682.1"/>
</dbReference>
<organism evidence="11 12">
    <name type="scientific">Streptomyces cathayae</name>
    <dbReference type="NCBI Taxonomy" id="3031124"/>
    <lineage>
        <taxon>Bacteria</taxon>
        <taxon>Bacillati</taxon>
        <taxon>Actinomycetota</taxon>
        <taxon>Actinomycetes</taxon>
        <taxon>Kitasatosporales</taxon>
        <taxon>Streptomycetaceae</taxon>
        <taxon>Streptomyces</taxon>
    </lineage>
</organism>
<accession>A0ABY8K1C4</accession>
<protein>
    <submittedName>
        <fullName evidence="11">Na+/H+ antiporter subunit D</fullName>
    </submittedName>
</protein>
<keyword evidence="3" id="KW-1003">Cell membrane</keyword>
<feature type="transmembrane region" description="Helical" evidence="9">
    <location>
        <begin position="238"/>
        <end position="259"/>
    </location>
</feature>
<feature type="region of interest" description="Disordered" evidence="8">
    <location>
        <begin position="439"/>
        <end position="479"/>
    </location>
</feature>
<evidence type="ECO:0000259" key="10">
    <source>
        <dbReference type="Pfam" id="PF00361"/>
    </source>
</evidence>
<feature type="transmembrane region" description="Helical" evidence="9">
    <location>
        <begin position="111"/>
        <end position="129"/>
    </location>
</feature>
<dbReference type="InterPro" id="IPR003918">
    <property type="entry name" value="NADH_UbQ_OxRdtase"/>
</dbReference>
<sequence length="535" mass="56248">MTALLLVLPVVLPILAAGVSLLGLPGRVVRVMSTLVLAGVLADAVALLVLADTRGPQAVHVGGWPAPLGITLVADRLSALLLMVSVLVTLAVLLFAIGQGTAEDRRSTAEVFHPAYLLLVAGVGLAFLTGDLFNLFVAFEVLLAASYVLITLDADGNRTRAGMTYTIISLTSSLLFLTLVGLVYAATGTVTLAQLGPRLAELPDGLRGALALLLLAVLGIKAALVPLHFWLPDSYPTAPAPITAVFAALLTKVAVYALLRTQTLLFPRSSVWTLLACVAIATMIVGILGALAQDDVNRLLSFALVSHIGFMLFGLALFDTIGLTGTVLYMVHHIVVQAALFLAAALVVRHTETTGLERMAQRPPPTPVVAVLFALPALSLAGIPPFSGFVAKLTLLRAGAGQGGTAAYALAATALLTSLLTLYAMTRVWTRAFMRQKPYPDRRDADRPDPHRREGDRRAPAPRDEPTASDTVRSPESHAGRYGAGLMTAATAVMVVTSVAVAVWAGPLAHVGEQAARELLDPRAYRSAVMTGEDR</sequence>
<feature type="transmembrane region" description="Helical" evidence="9">
    <location>
        <begin position="80"/>
        <end position="99"/>
    </location>
</feature>
<feature type="transmembrane region" description="Helical" evidence="9">
    <location>
        <begin position="330"/>
        <end position="348"/>
    </location>
</feature>
<evidence type="ECO:0000313" key="11">
    <source>
        <dbReference type="EMBL" id="WGD40343.1"/>
    </source>
</evidence>
<comment type="similarity">
    <text evidence="2">Belongs to the CPA3 antiporters (TC 2.A.63) subunit D family.</text>
</comment>
<dbReference type="InterPro" id="IPR001750">
    <property type="entry name" value="ND/Mrp_TM"/>
</dbReference>
<evidence type="ECO:0000256" key="3">
    <source>
        <dbReference type="ARBA" id="ARBA00022475"/>
    </source>
</evidence>
<feature type="transmembrane region" description="Helical" evidence="9">
    <location>
        <begin position="164"/>
        <end position="186"/>
    </location>
</feature>
<feature type="transmembrane region" description="Helical" evidence="9">
    <location>
        <begin position="368"/>
        <end position="386"/>
    </location>
</feature>
<feature type="domain" description="NADH:quinone oxidoreductase/Mrp antiporter transmembrane" evidence="10">
    <location>
        <begin position="130"/>
        <end position="410"/>
    </location>
</feature>
<evidence type="ECO:0000256" key="8">
    <source>
        <dbReference type="SAM" id="MobiDB-lite"/>
    </source>
</evidence>
<dbReference type="Proteomes" id="UP001216440">
    <property type="component" value="Chromosome"/>
</dbReference>
<evidence type="ECO:0000256" key="5">
    <source>
        <dbReference type="ARBA" id="ARBA00022989"/>
    </source>
</evidence>
<evidence type="ECO:0000256" key="6">
    <source>
        <dbReference type="ARBA" id="ARBA00023136"/>
    </source>
</evidence>
<feature type="transmembrane region" description="Helical" evidence="9">
    <location>
        <begin position="406"/>
        <end position="425"/>
    </location>
</feature>
<feature type="transmembrane region" description="Helical" evidence="9">
    <location>
        <begin position="206"/>
        <end position="231"/>
    </location>
</feature>
<gene>
    <name evidence="11" type="ORF">PYS65_09440</name>
</gene>
<evidence type="ECO:0000256" key="1">
    <source>
        <dbReference type="ARBA" id="ARBA00004651"/>
    </source>
</evidence>
<evidence type="ECO:0000256" key="7">
    <source>
        <dbReference type="RuleBase" id="RU000320"/>
    </source>
</evidence>
<dbReference type="EMBL" id="CP121682">
    <property type="protein sequence ID" value="WGD40343.1"/>
    <property type="molecule type" value="Genomic_DNA"/>
</dbReference>
<feature type="transmembrane region" description="Helical" evidence="9">
    <location>
        <begin position="32"/>
        <end position="51"/>
    </location>
</feature>
<comment type="subcellular location">
    <subcellularLocation>
        <location evidence="1">Cell membrane</location>
        <topology evidence="1">Multi-pass membrane protein</topology>
    </subcellularLocation>
    <subcellularLocation>
        <location evidence="7">Membrane</location>
        <topology evidence="7">Multi-pass membrane protein</topology>
    </subcellularLocation>
</comment>
<evidence type="ECO:0000256" key="9">
    <source>
        <dbReference type="SAM" id="Phobius"/>
    </source>
</evidence>
<dbReference type="InterPro" id="IPR050586">
    <property type="entry name" value="CPA3_Na-H_Antiporter_D"/>
</dbReference>
<dbReference type="PRINTS" id="PR01437">
    <property type="entry name" value="NUOXDRDTASE4"/>
</dbReference>
<keyword evidence="6 9" id="KW-0472">Membrane</keyword>
<dbReference type="NCBIfam" id="NF009308">
    <property type="entry name" value="PRK12665.1"/>
    <property type="match status" value="1"/>
</dbReference>
<feature type="transmembrane region" description="Helical" evidence="9">
    <location>
        <begin position="271"/>
        <end position="292"/>
    </location>
</feature>
<reference evidence="11 12" key="1">
    <citation type="submission" date="2023-03" db="EMBL/GenBank/DDBJ databases">
        <authorList>
            <person name="Mo P."/>
        </authorList>
    </citation>
    <scope>NUCLEOTIDE SEQUENCE [LARGE SCALE GENOMIC DNA]</scope>
    <source>
        <strain evidence="11 12">HUAS 5</strain>
    </source>
</reference>
<dbReference type="PANTHER" id="PTHR42703:SF1">
    <property type="entry name" value="NA(+)_H(+) ANTIPORTER SUBUNIT D1"/>
    <property type="match status" value="1"/>
</dbReference>
<dbReference type="PANTHER" id="PTHR42703">
    <property type="entry name" value="NADH DEHYDROGENASE"/>
    <property type="match status" value="1"/>
</dbReference>
<keyword evidence="12" id="KW-1185">Reference proteome</keyword>
<evidence type="ECO:0000256" key="4">
    <source>
        <dbReference type="ARBA" id="ARBA00022692"/>
    </source>
</evidence>
<dbReference type="Pfam" id="PF00361">
    <property type="entry name" value="Proton_antipo_M"/>
    <property type="match status" value="1"/>
</dbReference>
<name>A0ABY8K1C4_9ACTN</name>
<proteinExistence type="inferred from homology"/>
<evidence type="ECO:0000313" key="12">
    <source>
        <dbReference type="Proteomes" id="UP001216440"/>
    </source>
</evidence>